<comment type="caution">
    <text evidence="14">The sequence shown here is derived from an EMBL/GenBank/DDBJ whole genome shotgun (WGS) entry which is preliminary data.</text>
</comment>
<organism evidence="14 15">
    <name type="scientific">Candidatus Kaiserbacteria bacterium RIFCSPHIGHO2_01_FULL_48_10</name>
    <dbReference type="NCBI Taxonomy" id="1798476"/>
    <lineage>
        <taxon>Bacteria</taxon>
        <taxon>Candidatus Kaiseribacteriota</taxon>
    </lineage>
</organism>
<dbReference type="InterPro" id="IPR027417">
    <property type="entry name" value="P-loop_NTPase"/>
</dbReference>
<dbReference type="SMART" id="SM00072">
    <property type="entry name" value="GuKc"/>
    <property type="match status" value="1"/>
</dbReference>
<evidence type="ECO:0000256" key="8">
    <source>
        <dbReference type="ARBA" id="ARBA00022741"/>
    </source>
</evidence>
<evidence type="ECO:0000256" key="6">
    <source>
        <dbReference type="ARBA" id="ARBA00022490"/>
    </source>
</evidence>
<proteinExistence type="inferred from homology"/>
<keyword evidence="7" id="KW-0808">Transferase</keyword>
<keyword evidence="8" id="KW-0547">Nucleotide-binding</keyword>
<evidence type="ECO:0000256" key="10">
    <source>
        <dbReference type="ARBA" id="ARBA00022840"/>
    </source>
</evidence>
<evidence type="ECO:0000259" key="13">
    <source>
        <dbReference type="PROSITE" id="PS50052"/>
    </source>
</evidence>
<dbReference type="Gene3D" id="3.40.50.300">
    <property type="entry name" value="P-loop containing nucleotide triphosphate hydrolases"/>
    <property type="match status" value="1"/>
</dbReference>
<dbReference type="Gene3D" id="3.30.63.10">
    <property type="entry name" value="Guanylate Kinase phosphate binding domain"/>
    <property type="match status" value="1"/>
</dbReference>
<evidence type="ECO:0000256" key="9">
    <source>
        <dbReference type="ARBA" id="ARBA00022777"/>
    </source>
</evidence>
<evidence type="ECO:0000256" key="5">
    <source>
        <dbReference type="ARBA" id="ARBA00016296"/>
    </source>
</evidence>
<dbReference type="EC" id="2.7.4.8" evidence="4"/>
<comment type="catalytic activity">
    <reaction evidence="12">
        <text>GMP + ATP = GDP + ADP</text>
        <dbReference type="Rhea" id="RHEA:20780"/>
        <dbReference type="ChEBI" id="CHEBI:30616"/>
        <dbReference type="ChEBI" id="CHEBI:58115"/>
        <dbReference type="ChEBI" id="CHEBI:58189"/>
        <dbReference type="ChEBI" id="CHEBI:456216"/>
        <dbReference type="EC" id="2.7.4.8"/>
    </reaction>
</comment>
<comment type="subcellular location">
    <subcellularLocation>
        <location evidence="2">Cytoplasm</location>
    </subcellularLocation>
</comment>
<dbReference type="InterPro" id="IPR008144">
    <property type="entry name" value="Guanylate_kin-like_dom"/>
</dbReference>
<evidence type="ECO:0000256" key="12">
    <source>
        <dbReference type="ARBA" id="ARBA00048594"/>
    </source>
</evidence>
<dbReference type="Pfam" id="PF00625">
    <property type="entry name" value="Guanylate_kin"/>
    <property type="match status" value="1"/>
</dbReference>
<evidence type="ECO:0000313" key="14">
    <source>
        <dbReference type="EMBL" id="OGG44439.1"/>
    </source>
</evidence>
<keyword evidence="6" id="KW-0963">Cytoplasm</keyword>
<name>A0A1F6C5K5_9BACT</name>
<dbReference type="AlphaFoldDB" id="A0A1F6C5K5"/>
<reference evidence="14 15" key="1">
    <citation type="journal article" date="2016" name="Nat. Commun.">
        <title>Thousands of microbial genomes shed light on interconnected biogeochemical processes in an aquifer system.</title>
        <authorList>
            <person name="Anantharaman K."/>
            <person name="Brown C.T."/>
            <person name="Hug L.A."/>
            <person name="Sharon I."/>
            <person name="Castelle C.J."/>
            <person name="Probst A.J."/>
            <person name="Thomas B.C."/>
            <person name="Singh A."/>
            <person name="Wilkins M.J."/>
            <person name="Karaoz U."/>
            <person name="Brodie E.L."/>
            <person name="Williams K.H."/>
            <person name="Hubbard S.S."/>
            <person name="Banfield J.F."/>
        </authorList>
    </citation>
    <scope>NUCLEOTIDE SEQUENCE [LARGE SCALE GENOMIC DNA]</scope>
</reference>
<dbReference type="Proteomes" id="UP000178249">
    <property type="component" value="Unassembled WGS sequence"/>
</dbReference>
<protein>
    <recommendedName>
        <fullName evidence="5">Guanylate kinase</fullName>
        <ecNumber evidence="4">2.7.4.8</ecNumber>
    </recommendedName>
    <alternativeName>
        <fullName evidence="11">GMP kinase</fullName>
    </alternativeName>
</protein>
<accession>A0A1F6C5K5</accession>
<evidence type="ECO:0000256" key="1">
    <source>
        <dbReference type="ARBA" id="ARBA00003531"/>
    </source>
</evidence>
<comment type="similarity">
    <text evidence="3">Belongs to the guanylate kinase family.</text>
</comment>
<dbReference type="PANTHER" id="PTHR23117">
    <property type="entry name" value="GUANYLATE KINASE-RELATED"/>
    <property type="match status" value="1"/>
</dbReference>
<feature type="domain" description="Guanylate kinase-like" evidence="13">
    <location>
        <begin position="3"/>
        <end position="185"/>
    </location>
</feature>
<comment type="function">
    <text evidence="1">Essential for recycling GMP and indirectly, cGMP.</text>
</comment>
<dbReference type="EMBL" id="MFKP01000009">
    <property type="protein sequence ID" value="OGG44439.1"/>
    <property type="molecule type" value="Genomic_DNA"/>
</dbReference>
<keyword evidence="10" id="KW-0067">ATP-binding</keyword>
<dbReference type="GO" id="GO:0004385">
    <property type="term" value="F:GMP kinase activity"/>
    <property type="evidence" value="ECO:0007669"/>
    <property type="project" value="UniProtKB-EC"/>
</dbReference>
<dbReference type="PROSITE" id="PS50052">
    <property type="entry name" value="GUANYLATE_KINASE_2"/>
    <property type="match status" value="1"/>
</dbReference>
<dbReference type="GO" id="GO:0005829">
    <property type="term" value="C:cytosol"/>
    <property type="evidence" value="ECO:0007669"/>
    <property type="project" value="TreeGrafter"/>
</dbReference>
<dbReference type="GO" id="GO:0005524">
    <property type="term" value="F:ATP binding"/>
    <property type="evidence" value="ECO:0007669"/>
    <property type="project" value="UniProtKB-KW"/>
</dbReference>
<dbReference type="PROSITE" id="PS00856">
    <property type="entry name" value="GUANYLATE_KINASE_1"/>
    <property type="match status" value="1"/>
</dbReference>
<evidence type="ECO:0000256" key="4">
    <source>
        <dbReference type="ARBA" id="ARBA00012961"/>
    </source>
</evidence>
<sequence length="189" mass="21419">MKGKLILLIGPSGSGKGTLINHIRPLFSELVYPKSCTTRAMRPGEKTGEHYYFLTVADFKERVERGDFLEYAEYGGNYYGTLASEVLPLLDGGKTALKELEVQGARQIREKLSREALVIVFVNAGTWDEMEARIRARSEMPEAELVKRKERYEDEMSFMPEADYVVENPMGKVEEAKVQFESIIRSLVA</sequence>
<dbReference type="CDD" id="cd00071">
    <property type="entry name" value="GMPK"/>
    <property type="match status" value="1"/>
</dbReference>
<evidence type="ECO:0000256" key="11">
    <source>
        <dbReference type="ARBA" id="ARBA00030128"/>
    </source>
</evidence>
<evidence type="ECO:0000256" key="7">
    <source>
        <dbReference type="ARBA" id="ARBA00022679"/>
    </source>
</evidence>
<dbReference type="PANTHER" id="PTHR23117:SF13">
    <property type="entry name" value="GUANYLATE KINASE"/>
    <property type="match status" value="1"/>
</dbReference>
<dbReference type="InterPro" id="IPR008145">
    <property type="entry name" value="GK/Ca_channel_bsu"/>
</dbReference>
<dbReference type="InterPro" id="IPR020590">
    <property type="entry name" value="Guanylate_kinase_CS"/>
</dbReference>
<dbReference type="SUPFAM" id="SSF52540">
    <property type="entry name" value="P-loop containing nucleoside triphosphate hydrolases"/>
    <property type="match status" value="1"/>
</dbReference>
<evidence type="ECO:0000256" key="2">
    <source>
        <dbReference type="ARBA" id="ARBA00004496"/>
    </source>
</evidence>
<gene>
    <name evidence="14" type="ORF">A2841_00505</name>
</gene>
<evidence type="ECO:0000256" key="3">
    <source>
        <dbReference type="ARBA" id="ARBA00005790"/>
    </source>
</evidence>
<keyword evidence="9" id="KW-0418">Kinase</keyword>
<evidence type="ECO:0000313" key="15">
    <source>
        <dbReference type="Proteomes" id="UP000178249"/>
    </source>
</evidence>
<dbReference type="FunFam" id="3.30.63.10:FF:000005">
    <property type="entry name" value="Guanylate kinase"/>
    <property type="match status" value="1"/>
</dbReference>